<feature type="non-terminal residue" evidence="9">
    <location>
        <position position="107"/>
    </location>
</feature>
<dbReference type="InterPro" id="IPR013106">
    <property type="entry name" value="Ig_V-set"/>
</dbReference>
<evidence type="ECO:0000256" key="4">
    <source>
        <dbReference type="ARBA" id="ARBA00022859"/>
    </source>
</evidence>
<dbReference type="Gene3D" id="2.60.40.10">
    <property type="entry name" value="Immunoglobulins"/>
    <property type="match status" value="1"/>
</dbReference>
<comment type="caution">
    <text evidence="9">The sequence shown here is derived from an EMBL/GenBank/DDBJ whole genome shotgun (WGS) entry which is preliminary data.</text>
</comment>
<dbReference type="SMART" id="SM00406">
    <property type="entry name" value="IGv"/>
    <property type="match status" value="1"/>
</dbReference>
<dbReference type="PROSITE" id="PS50835">
    <property type="entry name" value="IG_LIKE"/>
    <property type="match status" value="1"/>
</dbReference>
<keyword evidence="3" id="KW-0732">Signal</keyword>
<dbReference type="InterPro" id="IPR013783">
    <property type="entry name" value="Ig-like_fold"/>
</dbReference>
<keyword evidence="2" id="KW-1003">Cell membrane</keyword>
<evidence type="ECO:0000259" key="8">
    <source>
        <dbReference type="PROSITE" id="PS50835"/>
    </source>
</evidence>
<dbReference type="EMBL" id="MU587703">
    <property type="protein sequence ID" value="KAI5607918.1"/>
    <property type="molecule type" value="Genomic_DNA"/>
</dbReference>
<evidence type="ECO:0000256" key="3">
    <source>
        <dbReference type="ARBA" id="ARBA00022729"/>
    </source>
</evidence>
<keyword evidence="5" id="KW-0472">Membrane</keyword>
<feature type="domain" description="Ig-like" evidence="8">
    <location>
        <begin position="2"/>
        <end position="88"/>
    </location>
</feature>
<dbReference type="SUPFAM" id="SSF48726">
    <property type="entry name" value="Immunoglobulin"/>
    <property type="match status" value="1"/>
</dbReference>
<sequence length="107" mass="12132">KPSNIKELQVQKVTCGESVTIKCDLSSDNDLIWYKQDFGKVPQMVGRRAQIQIRYSEGFTDERFSISDNQFILAIKDLKEEDTGTYFCAEVLKSSQIFGSGTLLIVE</sequence>
<keyword evidence="6" id="KW-1015">Disulfide bond</keyword>
<keyword evidence="7" id="KW-0325">Glycoprotein</keyword>
<dbReference type="AlphaFoldDB" id="A0AAD5F9J5"/>
<reference evidence="9" key="1">
    <citation type="submission" date="2018-07" db="EMBL/GenBank/DDBJ databases">
        <title>Comparative genomics of catfishes provides insights into carnivory and benthic adaptation.</title>
        <authorList>
            <person name="Zhang Y."/>
            <person name="Wang D."/>
            <person name="Peng Z."/>
            <person name="Zheng S."/>
            <person name="Shao F."/>
            <person name="Tao W."/>
        </authorList>
    </citation>
    <scope>NUCLEOTIDE SEQUENCE</scope>
    <source>
        <strain evidence="9">Chongqing</strain>
    </source>
</reference>
<dbReference type="GO" id="GO:0005886">
    <property type="term" value="C:plasma membrane"/>
    <property type="evidence" value="ECO:0007669"/>
    <property type="project" value="UniProtKB-SubCell"/>
</dbReference>
<dbReference type="PANTHER" id="PTHR19433:SF111">
    <property type="entry name" value="T CELL RECEPTOR ALPHA VARIABLE 4"/>
    <property type="match status" value="1"/>
</dbReference>
<comment type="subcellular location">
    <subcellularLocation>
        <location evidence="1">Cell membrane</location>
    </subcellularLocation>
</comment>
<dbReference type="Pfam" id="PF07686">
    <property type="entry name" value="V-set"/>
    <property type="match status" value="1"/>
</dbReference>
<dbReference type="InterPro" id="IPR007110">
    <property type="entry name" value="Ig-like_dom"/>
</dbReference>
<dbReference type="InterPro" id="IPR052051">
    <property type="entry name" value="TCR_complex_component"/>
</dbReference>
<evidence type="ECO:0000256" key="7">
    <source>
        <dbReference type="ARBA" id="ARBA00023180"/>
    </source>
</evidence>
<keyword evidence="9" id="KW-0675">Receptor</keyword>
<evidence type="ECO:0000256" key="1">
    <source>
        <dbReference type="ARBA" id="ARBA00004236"/>
    </source>
</evidence>
<evidence type="ECO:0000313" key="9">
    <source>
        <dbReference type="EMBL" id="KAI5607918.1"/>
    </source>
</evidence>
<keyword evidence="10" id="KW-1185">Reference proteome</keyword>
<evidence type="ECO:0000313" key="10">
    <source>
        <dbReference type="Proteomes" id="UP001205998"/>
    </source>
</evidence>
<feature type="non-terminal residue" evidence="9">
    <location>
        <position position="1"/>
    </location>
</feature>
<dbReference type="SMART" id="SM00409">
    <property type="entry name" value="IG"/>
    <property type="match status" value="1"/>
</dbReference>
<dbReference type="CDD" id="cd00099">
    <property type="entry name" value="IgV"/>
    <property type="match status" value="1"/>
</dbReference>
<gene>
    <name evidence="9" type="ORF">C0J50_12367</name>
</gene>
<evidence type="ECO:0000256" key="6">
    <source>
        <dbReference type="ARBA" id="ARBA00023157"/>
    </source>
</evidence>
<keyword evidence="4" id="KW-0391">Immunity</keyword>
<dbReference type="InterPro" id="IPR003599">
    <property type="entry name" value="Ig_sub"/>
</dbReference>
<evidence type="ECO:0000256" key="2">
    <source>
        <dbReference type="ARBA" id="ARBA00022475"/>
    </source>
</evidence>
<proteinExistence type="predicted"/>
<name>A0AAD5F9J5_SILAS</name>
<dbReference type="Proteomes" id="UP001205998">
    <property type="component" value="Unassembled WGS sequence"/>
</dbReference>
<protein>
    <submittedName>
        <fullName evidence="9">Immune-type receptor 3d isoform 1</fullName>
    </submittedName>
</protein>
<organism evidence="9 10">
    <name type="scientific">Silurus asotus</name>
    <name type="common">Amur catfish</name>
    <name type="synonym">Parasilurus asotus</name>
    <dbReference type="NCBI Taxonomy" id="30991"/>
    <lineage>
        <taxon>Eukaryota</taxon>
        <taxon>Metazoa</taxon>
        <taxon>Chordata</taxon>
        <taxon>Craniata</taxon>
        <taxon>Vertebrata</taxon>
        <taxon>Euteleostomi</taxon>
        <taxon>Actinopterygii</taxon>
        <taxon>Neopterygii</taxon>
        <taxon>Teleostei</taxon>
        <taxon>Ostariophysi</taxon>
        <taxon>Siluriformes</taxon>
        <taxon>Siluridae</taxon>
        <taxon>Silurus</taxon>
    </lineage>
</organism>
<accession>A0AAD5F9J5</accession>
<dbReference type="PANTHER" id="PTHR19433">
    <property type="entry name" value="T-CELL RECEPTOR ALPHA CHAIN V REGION-RELATED"/>
    <property type="match status" value="1"/>
</dbReference>
<evidence type="ECO:0000256" key="5">
    <source>
        <dbReference type="ARBA" id="ARBA00023136"/>
    </source>
</evidence>
<dbReference type="GO" id="GO:0002376">
    <property type="term" value="P:immune system process"/>
    <property type="evidence" value="ECO:0007669"/>
    <property type="project" value="UniProtKB-KW"/>
</dbReference>
<dbReference type="GO" id="GO:0009617">
    <property type="term" value="P:response to bacterium"/>
    <property type="evidence" value="ECO:0007669"/>
    <property type="project" value="TreeGrafter"/>
</dbReference>
<dbReference type="InterPro" id="IPR036179">
    <property type="entry name" value="Ig-like_dom_sf"/>
</dbReference>